<dbReference type="Proteomes" id="UP000799750">
    <property type="component" value="Unassembled WGS sequence"/>
</dbReference>
<dbReference type="EMBL" id="MU004195">
    <property type="protein sequence ID" value="KAF2491815.1"/>
    <property type="molecule type" value="Genomic_DNA"/>
</dbReference>
<gene>
    <name evidence="2" type="ORF">BU16DRAFT_129262</name>
</gene>
<evidence type="ECO:0000256" key="1">
    <source>
        <dbReference type="SAM" id="SignalP"/>
    </source>
</evidence>
<dbReference type="SUPFAM" id="SSF52047">
    <property type="entry name" value="RNI-like"/>
    <property type="match status" value="1"/>
</dbReference>
<protein>
    <recommendedName>
        <fullName evidence="4">F-box domain-containing protein</fullName>
    </recommendedName>
</protein>
<dbReference type="OrthoDB" id="3556572at2759"/>
<keyword evidence="1" id="KW-0732">Signal</keyword>
<evidence type="ECO:0000313" key="2">
    <source>
        <dbReference type="EMBL" id="KAF2491815.1"/>
    </source>
</evidence>
<name>A0A6A6QHB6_9PEZI</name>
<proteinExistence type="predicted"/>
<dbReference type="InterPro" id="IPR032675">
    <property type="entry name" value="LRR_dom_sf"/>
</dbReference>
<organism evidence="2 3">
    <name type="scientific">Lophium mytilinum</name>
    <dbReference type="NCBI Taxonomy" id="390894"/>
    <lineage>
        <taxon>Eukaryota</taxon>
        <taxon>Fungi</taxon>
        <taxon>Dikarya</taxon>
        <taxon>Ascomycota</taxon>
        <taxon>Pezizomycotina</taxon>
        <taxon>Dothideomycetes</taxon>
        <taxon>Pleosporomycetidae</taxon>
        <taxon>Mytilinidiales</taxon>
        <taxon>Mytilinidiaceae</taxon>
        <taxon>Lophium</taxon>
    </lineage>
</organism>
<dbReference type="AlphaFoldDB" id="A0A6A6QHB6"/>
<sequence length="598" mass="69451">MRLANLLSFSIIAATIRSTSFTVYTPNEVNLFPDYLRVCPVAKSSTMHFNDLNEDVHNIIISQLQDESPTSLSNLRRVSKQCNKLTDRFVWGSIELSDEGPRQLEQTENLIQQILHRDLWLHVRELRIAEWSAKHDSFDSSTIRKIIGAFKHLQHFHWNANKPIPEAVLSKLETSWPDVKLHVNNTRRAKSDDQEMNMDMRLLLSPLLYSLTYEVFYMSVGRDNGAYSELPKLKEVLLKSHRLRILKLFFHHGVPSYPQGRGFENNPTYKVDILRGRDHVHPLNLLIQPGDKIPPLQELNIPTQYDWSREHCQILRSSMDWTKLRRLDLGSGCPQTFFEEFHGQMPGLKCFHTSFIQGLREYSGAPPTCTDNPGCVVNFIEAIDALEELHISNTDKNGDILFDAILKHSPSLRRLRFSTSLDHRFRRQQPPVWGNEKLELLRERAHNLEEMNIDLRLVGEAYTWPKDTVAILSRFSHLSILRLAVHVPIEANEFSIKYKFDALAGNVGPPVLRIGLAQEYAAELFRQFFVNNTNARLQELELTFKCLYIGDRMDSWPMAQKMNFKKSERDDGPRMEEIKVYSVKGWKVEIENEWKSDY</sequence>
<feature type="chain" id="PRO_5025678273" description="F-box domain-containing protein" evidence="1">
    <location>
        <begin position="19"/>
        <end position="598"/>
    </location>
</feature>
<keyword evidence="3" id="KW-1185">Reference proteome</keyword>
<dbReference type="Gene3D" id="3.80.10.10">
    <property type="entry name" value="Ribonuclease Inhibitor"/>
    <property type="match status" value="1"/>
</dbReference>
<reference evidence="2" key="1">
    <citation type="journal article" date="2020" name="Stud. Mycol.">
        <title>101 Dothideomycetes genomes: a test case for predicting lifestyles and emergence of pathogens.</title>
        <authorList>
            <person name="Haridas S."/>
            <person name="Albert R."/>
            <person name="Binder M."/>
            <person name="Bloem J."/>
            <person name="Labutti K."/>
            <person name="Salamov A."/>
            <person name="Andreopoulos B."/>
            <person name="Baker S."/>
            <person name="Barry K."/>
            <person name="Bills G."/>
            <person name="Bluhm B."/>
            <person name="Cannon C."/>
            <person name="Castanera R."/>
            <person name="Culley D."/>
            <person name="Daum C."/>
            <person name="Ezra D."/>
            <person name="Gonzalez J."/>
            <person name="Henrissat B."/>
            <person name="Kuo A."/>
            <person name="Liang C."/>
            <person name="Lipzen A."/>
            <person name="Lutzoni F."/>
            <person name="Magnuson J."/>
            <person name="Mondo S."/>
            <person name="Nolan M."/>
            <person name="Ohm R."/>
            <person name="Pangilinan J."/>
            <person name="Park H.-J."/>
            <person name="Ramirez L."/>
            <person name="Alfaro M."/>
            <person name="Sun H."/>
            <person name="Tritt A."/>
            <person name="Yoshinaga Y."/>
            <person name="Zwiers L.-H."/>
            <person name="Turgeon B."/>
            <person name="Goodwin S."/>
            <person name="Spatafora J."/>
            <person name="Crous P."/>
            <person name="Grigoriev I."/>
        </authorList>
    </citation>
    <scope>NUCLEOTIDE SEQUENCE</scope>
    <source>
        <strain evidence="2">CBS 269.34</strain>
    </source>
</reference>
<feature type="signal peptide" evidence="1">
    <location>
        <begin position="1"/>
        <end position="18"/>
    </location>
</feature>
<accession>A0A6A6QHB6</accession>
<evidence type="ECO:0008006" key="4">
    <source>
        <dbReference type="Google" id="ProtNLM"/>
    </source>
</evidence>
<evidence type="ECO:0000313" key="3">
    <source>
        <dbReference type="Proteomes" id="UP000799750"/>
    </source>
</evidence>